<gene>
    <name evidence="3" type="ORF">SAMN04488589_2606</name>
</gene>
<name>A0A7Z7FDI1_9EURY</name>
<dbReference type="EMBL" id="FNCA01000011">
    <property type="protein sequence ID" value="SDG29106.1"/>
    <property type="molecule type" value="Genomic_DNA"/>
</dbReference>
<keyword evidence="1" id="KW-0175">Coiled coil</keyword>
<feature type="coiled-coil region" evidence="1">
    <location>
        <begin position="180"/>
        <end position="254"/>
    </location>
</feature>
<protein>
    <recommendedName>
        <fullName evidence="2">UVR domain-containing protein</fullName>
    </recommendedName>
</protein>
<dbReference type="AlphaFoldDB" id="A0A7Z7FDI1"/>
<evidence type="ECO:0000313" key="4">
    <source>
        <dbReference type="Proteomes" id="UP000199259"/>
    </source>
</evidence>
<dbReference type="Proteomes" id="UP000199259">
    <property type="component" value="Unassembled WGS sequence"/>
</dbReference>
<evidence type="ECO:0000256" key="1">
    <source>
        <dbReference type="SAM" id="Coils"/>
    </source>
</evidence>
<organism evidence="3 4">
    <name type="scientific">Methanolobus vulcani</name>
    <dbReference type="NCBI Taxonomy" id="38026"/>
    <lineage>
        <taxon>Archaea</taxon>
        <taxon>Methanobacteriati</taxon>
        <taxon>Methanobacteriota</taxon>
        <taxon>Stenosarchaea group</taxon>
        <taxon>Methanomicrobia</taxon>
        <taxon>Methanosarcinales</taxon>
        <taxon>Methanosarcinaceae</taxon>
        <taxon>Methanolobus</taxon>
    </lineage>
</organism>
<feature type="domain" description="UVR" evidence="2">
    <location>
        <begin position="212"/>
        <end position="247"/>
    </location>
</feature>
<evidence type="ECO:0000259" key="2">
    <source>
        <dbReference type="PROSITE" id="PS50151"/>
    </source>
</evidence>
<evidence type="ECO:0000313" key="3">
    <source>
        <dbReference type="EMBL" id="SDG29106.1"/>
    </source>
</evidence>
<keyword evidence="4" id="KW-1185">Reference proteome</keyword>
<proteinExistence type="predicted"/>
<feature type="coiled-coil region" evidence="1">
    <location>
        <begin position="372"/>
        <end position="399"/>
    </location>
</feature>
<accession>A0A7Z7FDI1</accession>
<comment type="caution">
    <text evidence="3">The sequence shown here is derived from an EMBL/GenBank/DDBJ whole genome shotgun (WGS) entry which is preliminary data.</text>
</comment>
<dbReference type="OrthoDB" id="147896at2157"/>
<reference evidence="3 4" key="1">
    <citation type="submission" date="2016-10" db="EMBL/GenBank/DDBJ databases">
        <authorList>
            <person name="Varghese N."/>
            <person name="Submissions S."/>
        </authorList>
    </citation>
    <scope>NUCLEOTIDE SEQUENCE [LARGE SCALE GENOMIC DNA]</scope>
    <source>
        <strain evidence="3 4">PL 12/M</strain>
    </source>
</reference>
<sequence>MKFIERLLGKKQEKEESHSAVFEFRELAAIVTEESEKQIDGLRPVVEENYGSIKAALEELENQKEELLAAEPMENVSKRGEKLGGSNRDNVVNNLNLIHDKLEVPKDTSPLIASEFYKDAKSVLKTVLDNTSRSLMYIKALYPQEHQMINQGLSELEDSLDELYSSIMKGIRRIEDLDKIESNAEDVKRIEEEMDSIAKRIQEMHSRYDAAKEKLSKAESRLTELENSEEFEKARQLKDEIRTVDSEIKDIEAEIKRLFTPLSKAISRMEKQDDNDRCVLSPENRTILKSIKEEPANAIEQNIDPFLTELTNRIESGELGLKEQMCEKALKQIDILNDRDLISSFVEHRKEHLEEKDELLAELNSLSIYKEKEEIEKEIEKYNLNLKDVNNDIDSESKHLYNLKDEIDRTRSSLLLNLRNVFGEEAEIRYQE</sequence>
<dbReference type="RefSeq" id="WP_091710879.1">
    <property type="nucleotide sequence ID" value="NZ_FNCA01000011.1"/>
</dbReference>
<dbReference type="PROSITE" id="PS50151">
    <property type="entry name" value="UVR"/>
    <property type="match status" value="1"/>
</dbReference>
<dbReference type="InterPro" id="IPR001943">
    <property type="entry name" value="UVR_dom"/>
</dbReference>